<evidence type="ECO:0000256" key="3">
    <source>
        <dbReference type="SAM" id="SignalP"/>
    </source>
</evidence>
<feature type="compositionally biased region" description="Low complexity" evidence="1">
    <location>
        <begin position="31"/>
        <end position="40"/>
    </location>
</feature>
<feature type="compositionally biased region" description="Basic and acidic residues" evidence="1">
    <location>
        <begin position="42"/>
        <end position="52"/>
    </location>
</feature>
<comment type="caution">
    <text evidence="4">The sequence shown here is derived from an EMBL/GenBank/DDBJ whole genome shotgun (WGS) entry which is preliminary data.</text>
</comment>
<name>A0ABQ8GBI0_9PEZI</name>
<feature type="chain" id="PRO_5045914188" evidence="3">
    <location>
        <begin position="24"/>
        <end position="200"/>
    </location>
</feature>
<gene>
    <name evidence="4" type="ORF">B0J12DRAFT_699138</name>
</gene>
<keyword evidence="2" id="KW-1133">Transmembrane helix</keyword>
<protein>
    <submittedName>
        <fullName evidence="4">Uncharacterized protein</fullName>
    </submittedName>
</protein>
<feature type="signal peptide" evidence="3">
    <location>
        <begin position="1"/>
        <end position="23"/>
    </location>
</feature>
<evidence type="ECO:0000313" key="4">
    <source>
        <dbReference type="EMBL" id="KAH7051059.1"/>
    </source>
</evidence>
<keyword evidence="2" id="KW-0812">Transmembrane</keyword>
<dbReference type="Proteomes" id="UP000774617">
    <property type="component" value="Unassembled WGS sequence"/>
</dbReference>
<sequence length="200" mass="21599">MDCRARLFLRLVALLLRSSAARAPFLRRQRTQTGQPQRAQPCRRDAMTGPERDEMDKIREAAAVPGSCSSCSRSRASARASELRRRCVLGPAAALASLTAAGKSSVAPAPRPLHETDAPAYLLCQEQPSSHRASLALFGRSLLLVLLVLVLVLVLVVLLLHAYNAIAPARGLHMAGSAAPLPATRPQLRGCSRRRQQSLK</sequence>
<keyword evidence="2" id="KW-0472">Membrane</keyword>
<evidence type="ECO:0000256" key="1">
    <source>
        <dbReference type="SAM" id="MobiDB-lite"/>
    </source>
</evidence>
<accession>A0ABQ8GBI0</accession>
<proteinExistence type="predicted"/>
<keyword evidence="3" id="KW-0732">Signal</keyword>
<organism evidence="4 5">
    <name type="scientific">Macrophomina phaseolina</name>
    <dbReference type="NCBI Taxonomy" id="35725"/>
    <lineage>
        <taxon>Eukaryota</taxon>
        <taxon>Fungi</taxon>
        <taxon>Dikarya</taxon>
        <taxon>Ascomycota</taxon>
        <taxon>Pezizomycotina</taxon>
        <taxon>Dothideomycetes</taxon>
        <taxon>Dothideomycetes incertae sedis</taxon>
        <taxon>Botryosphaeriales</taxon>
        <taxon>Botryosphaeriaceae</taxon>
        <taxon>Macrophomina</taxon>
    </lineage>
</organism>
<evidence type="ECO:0000313" key="5">
    <source>
        <dbReference type="Proteomes" id="UP000774617"/>
    </source>
</evidence>
<feature type="region of interest" description="Disordered" evidence="1">
    <location>
        <begin position="26"/>
        <end position="52"/>
    </location>
</feature>
<evidence type="ECO:0000256" key="2">
    <source>
        <dbReference type="SAM" id="Phobius"/>
    </source>
</evidence>
<feature type="transmembrane region" description="Helical" evidence="2">
    <location>
        <begin position="137"/>
        <end position="160"/>
    </location>
</feature>
<keyword evidence="5" id="KW-1185">Reference proteome</keyword>
<dbReference type="EMBL" id="JAGTJR010000012">
    <property type="protein sequence ID" value="KAH7051059.1"/>
    <property type="molecule type" value="Genomic_DNA"/>
</dbReference>
<reference evidence="4 5" key="1">
    <citation type="journal article" date="2021" name="Nat. Commun.">
        <title>Genetic determinants of endophytism in the Arabidopsis root mycobiome.</title>
        <authorList>
            <person name="Mesny F."/>
            <person name="Miyauchi S."/>
            <person name="Thiergart T."/>
            <person name="Pickel B."/>
            <person name="Atanasova L."/>
            <person name="Karlsson M."/>
            <person name="Huettel B."/>
            <person name="Barry K.W."/>
            <person name="Haridas S."/>
            <person name="Chen C."/>
            <person name="Bauer D."/>
            <person name="Andreopoulos W."/>
            <person name="Pangilinan J."/>
            <person name="LaButti K."/>
            <person name="Riley R."/>
            <person name="Lipzen A."/>
            <person name="Clum A."/>
            <person name="Drula E."/>
            <person name="Henrissat B."/>
            <person name="Kohler A."/>
            <person name="Grigoriev I.V."/>
            <person name="Martin F.M."/>
            <person name="Hacquard S."/>
        </authorList>
    </citation>
    <scope>NUCLEOTIDE SEQUENCE [LARGE SCALE GENOMIC DNA]</scope>
    <source>
        <strain evidence="4 5">MPI-SDFR-AT-0080</strain>
    </source>
</reference>